<evidence type="ECO:0000313" key="1">
    <source>
        <dbReference type="EMBL" id="EHC44403.1"/>
    </source>
</evidence>
<proteinExistence type="predicted"/>
<dbReference type="EMBL" id="AFCJ01000317">
    <property type="protein sequence ID" value="EHC44403.1"/>
    <property type="molecule type" value="Genomic_DNA"/>
</dbReference>
<protein>
    <submittedName>
        <fullName evidence="1">Putative transport protein</fullName>
    </submittedName>
</protein>
<comment type="caution">
    <text evidence="1">The sequence shown here is derived from an EMBL/GenBank/DDBJ whole genome shotgun (WGS) entry which is preliminary data.</text>
</comment>
<sequence length="37" mass="4030">KYITERGANQVVMGEREIARAMLELLETPPAGEVVAS</sequence>
<evidence type="ECO:0000313" key="2">
    <source>
        <dbReference type="Proteomes" id="UP000004642"/>
    </source>
</evidence>
<dbReference type="Proteomes" id="UP000004642">
    <property type="component" value="Unassembled WGS sequence"/>
</dbReference>
<reference evidence="1 2" key="1">
    <citation type="journal article" date="2011" name="BMC Genomics">
        <title>Genome sequencing reveals diversification of virulence factor content and possible host adaptation in distinct subpopulations of Salmonella enterica.</title>
        <authorList>
            <person name="den Bakker H.C."/>
            <person name="Moreno Switt A.I."/>
            <person name="Govoni G."/>
            <person name="Cummings C.A."/>
            <person name="Ranieri M.L."/>
            <person name="Degoricija L."/>
            <person name="Hoelzer K."/>
            <person name="Rodriguez-Rivera L.D."/>
            <person name="Brown S."/>
            <person name="Bolchacova E."/>
            <person name="Furtado M.R."/>
            <person name="Wiedmann M."/>
        </authorList>
    </citation>
    <scope>NUCLEOTIDE SEQUENCE [LARGE SCALE GENOMIC DNA]</scope>
    <source>
        <strain evidence="1 2">R6-377</strain>
    </source>
</reference>
<name>G5LK48_SALET</name>
<dbReference type="AlphaFoldDB" id="G5LK48"/>
<accession>G5LK48</accession>
<feature type="non-terminal residue" evidence="1">
    <location>
        <position position="1"/>
    </location>
</feature>
<gene>
    <name evidence="1" type="ORF">LTSEALA_0721</name>
</gene>
<organism evidence="1 2">
    <name type="scientific">Salmonella enterica subsp. enterica serovar Alachua str. R6-377</name>
    <dbReference type="NCBI Taxonomy" id="913241"/>
    <lineage>
        <taxon>Bacteria</taxon>
        <taxon>Pseudomonadati</taxon>
        <taxon>Pseudomonadota</taxon>
        <taxon>Gammaproteobacteria</taxon>
        <taxon>Enterobacterales</taxon>
        <taxon>Enterobacteriaceae</taxon>
        <taxon>Salmonella</taxon>
    </lineage>
</organism>